<name>A0A8K0P1F8_LADFU</name>
<dbReference type="AlphaFoldDB" id="A0A8K0P1F8"/>
<protein>
    <submittedName>
        <fullName evidence="1">Uncharacterized protein</fullName>
    </submittedName>
</protein>
<feature type="non-terminal residue" evidence="1">
    <location>
        <position position="198"/>
    </location>
</feature>
<gene>
    <name evidence="1" type="ORF">J437_LFUL004913</name>
</gene>
<dbReference type="EMBL" id="KZ308433">
    <property type="protein sequence ID" value="KAG8229507.1"/>
    <property type="molecule type" value="Genomic_DNA"/>
</dbReference>
<accession>A0A8K0P1F8</accession>
<evidence type="ECO:0000313" key="1">
    <source>
        <dbReference type="EMBL" id="KAG8229507.1"/>
    </source>
</evidence>
<dbReference type="Proteomes" id="UP000792457">
    <property type="component" value="Unassembled WGS sequence"/>
</dbReference>
<reference evidence="1" key="1">
    <citation type="submission" date="2013-04" db="EMBL/GenBank/DDBJ databases">
        <authorList>
            <person name="Qu J."/>
            <person name="Murali S.C."/>
            <person name="Bandaranaike D."/>
            <person name="Bellair M."/>
            <person name="Blankenburg K."/>
            <person name="Chao H."/>
            <person name="Dinh H."/>
            <person name="Doddapaneni H."/>
            <person name="Downs B."/>
            <person name="Dugan-Rocha S."/>
            <person name="Elkadiri S."/>
            <person name="Gnanaolivu R.D."/>
            <person name="Hernandez B."/>
            <person name="Javaid M."/>
            <person name="Jayaseelan J.C."/>
            <person name="Lee S."/>
            <person name="Li M."/>
            <person name="Ming W."/>
            <person name="Munidasa M."/>
            <person name="Muniz J."/>
            <person name="Nguyen L."/>
            <person name="Ongeri F."/>
            <person name="Osuji N."/>
            <person name="Pu L.-L."/>
            <person name="Puazo M."/>
            <person name="Qu C."/>
            <person name="Quiroz J."/>
            <person name="Raj R."/>
            <person name="Weissenberger G."/>
            <person name="Xin Y."/>
            <person name="Zou X."/>
            <person name="Han Y."/>
            <person name="Richards S."/>
            <person name="Worley K."/>
            <person name="Muzny D."/>
            <person name="Gibbs R."/>
        </authorList>
    </citation>
    <scope>NUCLEOTIDE SEQUENCE</scope>
    <source>
        <strain evidence="1">Sampled in the wild</strain>
    </source>
</reference>
<evidence type="ECO:0000313" key="2">
    <source>
        <dbReference type="Proteomes" id="UP000792457"/>
    </source>
</evidence>
<reference evidence="1" key="2">
    <citation type="submission" date="2017-10" db="EMBL/GenBank/DDBJ databases">
        <title>Ladona fulva Genome sequencing and assembly.</title>
        <authorList>
            <person name="Murali S."/>
            <person name="Richards S."/>
            <person name="Bandaranaike D."/>
            <person name="Bellair M."/>
            <person name="Blankenburg K."/>
            <person name="Chao H."/>
            <person name="Dinh H."/>
            <person name="Doddapaneni H."/>
            <person name="Dugan-Rocha S."/>
            <person name="Elkadiri S."/>
            <person name="Gnanaolivu R."/>
            <person name="Hernandez B."/>
            <person name="Skinner E."/>
            <person name="Javaid M."/>
            <person name="Lee S."/>
            <person name="Li M."/>
            <person name="Ming W."/>
            <person name="Munidasa M."/>
            <person name="Muniz J."/>
            <person name="Nguyen L."/>
            <person name="Hughes D."/>
            <person name="Osuji N."/>
            <person name="Pu L.-L."/>
            <person name="Puazo M."/>
            <person name="Qu C."/>
            <person name="Quiroz J."/>
            <person name="Raj R."/>
            <person name="Weissenberger G."/>
            <person name="Xin Y."/>
            <person name="Zou X."/>
            <person name="Han Y."/>
            <person name="Worley K."/>
            <person name="Muzny D."/>
            <person name="Gibbs R."/>
        </authorList>
    </citation>
    <scope>NUCLEOTIDE SEQUENCE</scope>
    <source>
        <strain evidence="1">Sampled in the wild</strain>
    </source>
</reference>
<proteinExistence type="predicted"/>
<keyword evidence="2" id="KW-1185">Reference proteome</keyword>
<organism evidence="1 2">
    <name type="scientific">Ladona fulva</name>
    <name type="common">Scarce chaser dragonfly</name>
    <name type="synonym">Libellula fulva</name>
    <dbReference type="NCBI Taxonomy" id="123851"/>
    <lineage>
        <taxon>Eukaryota</taxon>
        <taxon>Metazoa</taxon>
        <taxon>Ecdysozoa</taxon>
        <taxon>Arthropoda</taxon>
        <taxon>Hexapoda</taxon>
        <taxon>Insecta</taxon>
        <taxon>Pterygota</taxon>
        <taxon>Palaeoptera</taxon>
        <taxon>Odonata</taxon>
        <taxon>Epiprocta</taxon>
        <taxon>Anisoptera</taxon>
        <taxon>Libelluloidea</taxon>
        <taxon>Libellulidae</taxon>
        <taxon>Ladona</taxon>
    </lineage>
</organism>
<sequence length="198" mass="22258">DNVSDVQAGSIPNVIVNEITSLNSANPCSSSGKRVIDEDGFTLNPILLSPTQLLKKLTGIPSIKIKTNKEWPRILNYLTKNLSLPSVCQMAGPELLLIKTQKVDDYFKAREYLKNENIEFYTYQVPSLRKLDFVVRDLPASTPVDVIKEALLMKKSRNPGPFKKRPCPLFKIALDHSVNKEKLTSLTHLIGLKIRITE</sequence>
<comment type="caution">
    <text evidence="1">The sequence shown here is derived from an EMBL/GenBank/DDBJ whole genome shotgun (WGS) entry which is preliminary data.</text>
</comment>